<accession>A0A1T4YFJ6</accession>
<dbReference type="Proteomes" id="UP000190042">
    <property type="component" value="Unassembled WGS sequence"/>
</dbReference>
<dbReference type="AlphaFoldDB" id="A0A1T4YFJ6"/>
<feature type="transmembrane region" description="Helical" evidence="1">
    <location>
        <begin position="61"/>
        <end position="80"/>
    </location>
</feature>
<evidence type="ECO:0000256" key="1">
    <source>
        <dbReference type="SAM" id="Phobius"/>
    </source>
</evidence>
<dbReference type="InterPro" id="IPR024515">
    <property type="entry name" value="DUF3397"/>
</dbReference>
<dbReference type="RefSeq" id="WP_009765607.1">
    <property type="nucleotide sequence ID" value="NZ_FUYJ01000004.1"/>
</dbReference>
<organism evidence="2 3">
    <name type="scientific">Sporosarcina newyorkensis</name>
    <dbReference type="NCBI Taxonomy" id="759851"/>
    <lineage>
        <taxon>Bacteria</taxon>
        <taxon>Bacillati</taxon>
        <taxon>Bacillota</taxon>
        <taxon>Bacilli</taxon>
        <taxon>Bacillales</taxon>
        <taxon>Caryophanaceae</taxon>
        <taxon>Sporosarcina</taxon>
    </lineage>
</organism>
<proteinExistence type="predicted"/>
<feature type="transmembrane region" description="Helical" evidence="1">
    <location>
        <begin position="35"/>
        <end position="55"/>
    </location>
</feature>
<feature type="transmembrane region" description="Helical" evidence="1">
    <location>
        <begin position="100"/>
        <end position="122"/>
    </location>
</feature>
<reference evidence="3" key="1">
    <citation type="submission" date="2017-02" db="EMBL/GenBank/DDBJ databases">
        <authorList>
            <person name="Varghese N."/>
            <person name="Submissions S."/>
        </authorList>
    </citation>
    <scope>NUCLEOTIDE SEQUENCE [LARGE SCALE GENOMIC DNA]</scope>
    <source>
        <strain evidence="3">DSM 23966</strain>
    </source>
</reference>
<keyword evidence="1" id="KW-0812">Transmembrane</keyword>
<feature type="transmembrane region" description="Helical" evidence="1">
    <location>
        <begin position="6"/>
        <end position="23"/>
    </location>
</feature>
<gene>
    <name evidence="2" type="ORF">SAMN04244570_2494</name>
</gene>
<keyword evidence="1" id="KW-0472">Membrane</keyword>
<keyword evidence="3" id="KW-1185">Reference proteome</keyword>
<evidence type="ECO:0008006" key="4">
    <source>
        <dbReference type="Google" id="ProtNLM"/>
    </source>
</evidence>
<protein>
    <recommendedName>
        <fullName evidence="4">DUF3397 domain-containing protein</fullName>
    </recommendedName>
</protein>
<evidence type="ECO:0000313" key="3">
    <source>
        <dbReference type="Proteomes" id="UP000190042"/>
    </source>
</evidence>
<name>A0A1T4YFJ6_9BACL</name>
<sequence>MLQNILGGLLLFPFLILIVCLILSKKIGVSPSRRFGFAVDWTTPFLGVSVTVLIHTIWDQWLGFYVAGTVCILAILFSIVERLQMKEFRTFLVLRKTWRVYFLLLTCAYILLLGIGIALQIIQYAN</sequence>
<keyword evidence="1" id="KW-1133">Transmembrane helix</keyword>
<evidence type="ECO:0000313" key="2">
    <source>
        <dbReference type="EMBL" id="SKB00460.1"/>
    </source>
</evidence>
<dbReference type="EMBL" id="FUYJ01000004">
    <property type="protein sequence ID" value="SKB00460.1"/>
    <property type="molecule type" value="Genomic_DNA"/>
</dbReference>
<dbReference type="Pfam" id="PF11877">
    <property type="entry name" value="DUF3397"/>
    <property type="match status" value="1"/>
</dbReference>